<name>A0A4Q9N000_9APHY</name>
<dbReference type="InterPro" id="IPR011008">
    <property type="entry name" value="Dimeric_a/b-barrel"/>
</dbReference>
<gene>
    <name evidence="3" type="ORF">BD310DRAFT_106119</name>
    <name evidence="2" type="ORF">BD311DRAFT_81427</name>
</gene>
<keyword evidence="4" id="KW-1185">Reference proteome</keyword>
<evidence type="ECO:0000313" key="3">
    <source>
        <dbReference type="EMBL" id="TBU54117.1"/>
    </source>
</evidence>
<sequence length="116" mass="12568">MSAPTLKKNYFLIVAPDLPGANANRVKHTPEHLTYNRPLSENGYIVAGGALLPEGSNSSDAGVHDNLAGSYLVVQADTIEQAWDALKKDVYYSSGEVWDQSKVTVTPVWVALPKVE</sequence>
<protein>
    <recommendedName>
        <fullName evidence="1">YCII-related domain-containing protein</fullName>
    </recommendedName>
</protein>
<reference evidence="2 4" key="1">
    <citation type="submission" date="2019-01" db="EMBL/GenBank/DDBJ databases">
        <title>Draft genome sequences of three monokaryotic isolates of the white-rot basidiomycete fungus Dichomitus squalens.</title>
        <authorList>
            <consortium name="DOE Joint Genome Institute"/>
            <person name="Lopez S.C."/>
            <person name="Andreopoulos B."/>
            <person name="Pangilinan J."/>
            <person name="Lipzen A."/>
            <person name="Riley R."/>
            <person name="Ahrendt S."/>
            <person name="Ng V."/>
            <person name="Barry K."/>
            <person name="Daum C."/>
            <person name="Grigoriev I.V."/>
            <person name="Hilden K.S."/>
            <person name="Makela M.R."/>
            <person name="de Vries R.P."/>
        </authorList>
    </citation>
    <scope>NUCLEOTIDE SEQUENCE [LARGE SCALE GENOMIC DNA]</scope>
    <source>
        <strain evidence="3 4">CBS 464.89</strain>
        <strain evidence="2">OM18370.1</strain>
    </source>
</reference>
<dbReference type="Proteomes" id="UP000292082">
    <property type="component" value="Unassembled WGS sequence"/>
</dbReference>
<dbReference type="Gene3D" id="3.30.70.1060">
    <property type="entry name" value="Dimeric alpha+beta barrel"/>
    <property type="match status" value="1"/>
</dbReference>
<dbReference type="AlphaFoldDB" id="A0A4Q9N000"/>
<dbReference type="PANTHER" id="PTHR33606:SF3">
    <property type="entry name" value="PROTEIN YCII"/>
    <property type="match status" value="1"/>
</dbReference>
<evidence type="ECO:0000313" key="4">
    <source>
        <dbReference type="Proteomes" id="UP000292082"/>
    </source>
</evidence>
<evidence type="ECO:0000313" key="2">
    <source>
        <dbReference type="EMBL" id="TBU31936.1"/>
    </source>
</evidence>
<dbReference type="OrthoDB" id="5519740at2759"/>
<organism evidence="2">
    <name type="scientific">Dichomitus squalens</name>
    <dbReference type="NCBI Taxonomy" id="114155"/>
    <lineage>
        <taxon>Eukaryota</taxon>
        <taxon>Fungi</taxon>
        <taxon>Dikarya</taxon>
        <taxon>Basidiomycota</taxon>
        <taxon>Agaricomycotina</taxon>
        <taxon>Agaricomycetes</taxon>
        <taxon>Polyporales</taxon>
        <taxon>Polyporaceae</taxon>
        <taxon>Dichomitus</taxon>
    </lineage>
</organism>
<accession>A0A4Q9N000</accession>
<proteinExistence type="predicted"/>
<dbReference type="Proteomes" id="UP000292957">
    <property type="component" value="Unassembled WGS sequence"/>
</dbReference>
<evidence type="ECO:0000259" key="1">
    <source>
        <dbReference type="Pfam" id="PF03795"/>
    </source>
</evidence>
<dbReference type="Pfam" id="PF03795">
    <property type="entry name" value="YCII"/>
    <property type="match status" value="1"/>
</dbReference>
<dbReference type="SUPFAM" id="SSF54909">
    <property type="entry name" value="Dimeric alpha+beta barrel"/>
    <property type="match status" value="1"/>
</dbReference>
<dbReference type="InterPro" id="IPR051807">
    <property type="entry name" value="Sec-metab_biosynth-assoc"/>
</dbReference>
<dbReference type="EMBL" id="ML143397">
    <property type="protein sequence ID" value="TBU31936.1"/>
    <property type="molecule type" value="Genomic_DNA"/>
</dbReference>
<dbReference type="InterPro" id="IPR005545">
    <property type="entry name" value="YCII"/>
</dbReference>
<dbReference type="EMBL" id="ML145197">
    <property type="protein sequence ID" value="TBU54117.1"/>
    <property type="molecule type" value="Genomic_DNA"/>
</dbReference>
<dbReference type="OMA" id="YYHVYAQ"/>
<feature type="domain" description="YCII-related" evidence="1">
    <location>
        <begin position="11"/>
        <end position="97"/>
    </location>
</feature>
<dbReference type="PANTHER" id="PTHR33606">
    <property type="entry name" value="PROTEIN YCII"/>
    <property type="match status" value="1"/>
</dbReference>